<feature type="compositionally biased region" description="Polar residues" evidence="1">
    <location>
        <begin position="216"/>
        <end position="228"/>
    </location>
</feature>
<dbReference type="Gene3D" id="1.10.472.10">
    <property type="entry name" value="Cyclin-like"/>
    <property type="match status" value="1"/>
</dbReference>
<evidence type="ECO:0000313" key="4">
    <source>
        <dbReference type="Proteomes" id="UP001165085"/>
    </source>
</evidence>
<protein>
    <recommendedName>
        <fullName evidence="2">Cyclin N-terminal domain-containing protein</fullName>
    </recommendedName>
</protein>
<feature type="compositionally biased region" description="Polar residues" evidence="1">
    <location>
        <begin position="169"/>
        <end position="181"/>
    </location>
</feature>
<dbReference type="Proteomes" id="UP001165085">
    <property type="component" value="Unassembled WGS sequence"/>
</dbReference>
<feature type="region of interest" description="Disordered" evidence="1">
    <location>
        <begin position="1"/>
        <end position="228"/>
    </location>
</feature>
<gene>
    <name evidence="3" type="ORF">TrST_g8844</name>
</gene>
<feature type="compositionally biased region" description="Low complexity" evidence="1">
    <location>
        <begin position="9"/>
        <end position="22"/>
    </location>
</feature>
<keyword evidence="4" id="KW-1185">Reference proteome</keyword>
<feature type="compositionally biased region" description="Low complexity" evidence="1">
    <location>
        <begin position="84"/>
        <end position="95"/>
    </location>
</feature>
<feature type="compositionally biased region" description="Basic and acidic residues" evidence="1">
    <location>
        <begin position="189"/>
        <end position="210"/>
    </location>
</feature>
<evidence type="ECO:0000313" key="3">
    <source>
        <dbReference type="EMBL" id="GMH66337.1"/>
    </source>
</evidence>
<feature type="domain" description="Cyclin N-terminal" evidence="2">
    <location>
        <begin position="319"/>
        <end position="414"/>
    </location>
</feature>
<dbReference type="AlphaFoldDB" id="A0A9W7ABC5"/>
<dbReference type="PANTHER" id="PTHR14248">
    <property type="entry name" value="CYCLIN Y, ISOFORM A"/>
    <property type="match status" value="1"/>
</dbReference>
<comment type="caution">
    <text evidence="3">The sequence shown here is derived from an EMBL/GenBank/DDBJ whole genome shotgun (WGS) entry which is preliminary data.</text>
</comment>
<dbReference type="CDD" id="cd20540">
    <property type="entry name" value="CYCLIN_CCNY_like"/>
    <property type="match status" value="1"/>
</dbReference>
<evidence type="ECO:0000256" key="1">
    <source>
        <dbReference type="SAM" id="MobiDB-lite"/>
    </source>
</evidence>
<feature type="compositionally biased region" description="Basic and acidic residues" evidence="1">
    <location>
        <begin position="98"/>
        <end position="108"/>
    </location>
</feature>
<dbReference type="EMBL" id="BRXY01000107">
    <property type="protein sequence ID" value="GMH66337.1"/>
    <property type="molecule type" value="Genomic_DNA"/>
</dbReference>
<dbReference type="SUPFAM" id="SSF47954">
    <property type="entry name" value="Cyclin-like"/>
    <property type="match status" value="1"/>
</dbReference>
<proteinExistence type="predicted"/>
<feature type="compositionally biased region" description="Polar residues" evidence="1">
    <location>
        <begin position="46"/>
        <end position="62"/>
    </location>
</feature>
<reference evidence="4" key="1">
    <citation type="journal article" date="2023" name="Commun. Biol.">
        <title>Genome analysis of Parmales, the sister group of diatoms, reveals the evolutionary specialization of diatoms from phago-mixotrophs to photoautotrophs.</title>
        <authorList>
            <person name="Ban H."/>
            <person name="Sato S."/>
            <person name="Yoshikawa S."/>
            <person name="Yamada K."/>
            <person name="Nakamura Y."/>
            <person name="Ichinomiya M."/>
            <person name="Sato N."/>
            <person name="Blanc-Mathieu R."/>
            <person name="Endo H."/>
            <person name="Kuwata A."/>
            <person name="Ogata H."/>
        </authorList>
    </citation>
    <scope>NUCLEOTIDE SEQUENCE [LARGE SCALE GENOMIC DNA]</scope>
    <source>
        <strain evidence="4">NIES 3701</strain>
    </source>
</reference>
<name>A0A9W7ABC5_9STRA</name>
<dbReference type="Pfam" id="PF00134">
    <property type="entry name" value="Cyclin_N"/>
    <property type="match status" value="1"/>
</dbReference>
<evidence type="ECO:0000259" key="2">
    <source>
        <dbReference type="Pfam" id="PF00134"/>
    </source>
</evidence>
<dbReference type="InterPro" id="IPR006671">
    <property type="entry name" value="Cyclin_N"/>
</dbReference>
<feature type="compositionally biased region" description="Basic residues" evidence="1">
    <location>
        <begin position="153"/>
        <end position="163"/>
    </location>
</feature>
<dbReference type="InterPro" id="IPR036915">
    <property type="entry name" value="Cyclin-like_sf"/>
</dbReference>
<organism evidence="3 4">
    <name type="scientific">Triparma strigata</name>
    <dbReference type="NCBI Taxonomy" id="1606541"/>
    <lineage>
        <taxon>Eukaryota</taxon>
        <taxon>Sar</taxon>
        <taxon>Stramenopiles</taxon>
        <taxon>Ochrophyta</taxon>
        <taxon>Bolidophyceae</taxon>
        <taxon>Parmales</taxon>
        <taxon>Triparmaceae</taxon>
        <taxon>Triparma</taxon>
    </lineage>
</organism>
<accession>A0A9W7ABC5</accession>
<sequence length="474" mass="52109">MNSHRREVSIASATSVSSTGSTPPLPPHSTAIPGRKQGPSPAYYSAITSSTPTSGTNINGSFEPSPKGSISRGSGMGDGKAGTPPVGLPVGLGSSDSRTADRKEGKGDDDSDVDGPVSKNAKEVGDAASGSLAPSESGAAASANLKSSLRSASKSKNKSRNRKNISINETSNETFRPSSEAYTPKLPRKIKETYDSDPKVENQAKPDLLGKYKPQQARSTKSLSHNMGTMSRVNFSDALKRVAMVLHQHIMKIERRYQTRTSTNENSGLFHTAKLEMFSEDRYATSSYRCATVRVAGFPGGLHFQVKEVKKKMAIPESKEIYEFMYSLFKKVQLSSECSVVCLIYVERLMERANVPLMAKTWRPIVLCGLLLASKVWQDLSSWNIEFATVYPQFSLDCINALEATFLSEVKWDLYISSSAYAKYYFALRSLLEKKDFRNRYNQMVKVEAPDASRIQQRSGQVKEEALLQLSRSV</sequence>
<dbReference type="OrthoDB" id="10250320at2759"/>
<feature type="compositionally biased region" description="Low complexity" evidence="1">
    <location>
        <begin position="139"/>
        <end position="152"/>
    </location>
</feature>